<dbReference type="InterPro" id="IPR003661">
    <property type="entry name" value="HisK_dim/P_dom"/>
</dbReference>
<protein>
    <recommendedName>
        <fullName evidence="3">histidine kinase</fullName>
        <ecNumber evidence="3">2.7.13.3</ecNumber>
    </recommendedName>
</protein>
<dbReference type="SMART" id="SM00304">
    <property type="entry name" value="HAMP"/>
    <property type="match status" value="1"/>
</dbReference>
<name>A0A1M5WAX4_9FIRM</name>
<evidence type="ECO:0000256" key="7">
    <source>
        <dbReference type="ARBA" id="ARBA00022692"/>
    </source>
</evidence>
<feature type="domain" description="HAMP" evidence="16">
    <location>
        <begin position="189"/>
        <end position="241"/>
    </location>
</feature>
<keyword evidence="9 17" id="KW-0418">Kinase</keyword>
<dbReference type="Gene3D" id="6.10.340.10">
    <property type="match status" value="1"/>
</dbReference>
<evidence type="ECO:0000256" key="5">
    <source>
        <dbReference type="ARBA" id="ARBA00022553"/>
    </source>
</evidence>
<sequence length="459" mass="53123">MKMKNLPLSIQIWIVFATITLCISILLSILLPLTLRDFFTKEIYATIENAQGLMFNRFDIESIIDFLESNGLENSRQTLENIRTVNHFIVYNENEMITSSPLSMDFLNKVKGEIKVQKNVSQRYSGKVGNEKIFYVITKGKSLGQDVFLVSYMWDSYRQDLVQTLFKKLALTMSLVFVLSWIPAIGLSKYLSNPLVSLEKRVEKLANHEWNEAVKLDRGDEIGHLGESIEKLRKQLIYQDEMQQSFLQHVSHELKTPVMVIRSYSQAIRDGIYPKGDLDCSVEIIDEEAERLEKHIKNLLYLTKLDYLANHELSSETFALDNLIKDVVDRLYLNRPELDWDLDLSQISIKGDTEQWRVVIENLLDNQIRYANSQILISLKEKSKEETLLKFWNDGPNIEKEIIGSLFSEFNKGYKGEFGLGLVIVKRILNLHNTHIWAQNEKIGVSFYIEIPKKTGEVS</sequence>
<evidence type="ECO:0000256" key="2">
    <source>
        <dbReference type="ARBA" id="ARBA00004651"/>
    </source>
</evidence>
<keyword evidence="6" id="KW-0808">Transferase</keyword>
<keyword evidence="4" id="KW-1003">Cell membrane</keyword>
<evidence type="ECO:0000256" key="12">
    <source>
        <dbReference type="ARBA" id="ARBA00023012"/>
    </source>
</evidence>
<dbReference type="InterPro" id="IPR036890">
    <property type="entry name" value="HATPase_C_sf"/>
</dbReference>
<dbReference type="SMART" id="SM00388">
    <property type="entry name" value="HisKA"/>
    <property type="match status" value="1"/>
</dbReference>
<evidence type="ECO:0000256" key="13">
    <source>
        <dbReference type="ARBA" id="ARBA00023136"/>
    </source>
</evidence>
<dbReference type="InterPro" id="IPR003660">
    <property type="entry name" value="HAMP_dom"/>
</dbReference>
<keyword evidence="18" id="KW-1185">Reference proteome</keyword>
<evidence type="ECO:0000313" key="18">
    <source>
        <dbReference type="Proteomes" id="UP000184389"/>
    </source>
</evidence>
<evidence type="ECO:0000259" key="15">
    <source>
        <dbReference type="PROSITE" id="PS50109"/>
    </source>
</evidence>
<dbReference type="SUPFAM" id="SSF55874">
    <property type="entry name" value="ATPase domain of HSP90 chaperone/DNA topoisomerase II/histidine kinase"/>
    <property type="match status" value="1"/>
</dbReference>
<dbReference type="SMART" id="SM00387">
    <property type="entry name" value="HATPase_c"/>
    <property type="match status" value="1"/>
</dbReference>
<evidence type="ECO:0000256" key="1">
    <source>
        <dbReference type="ARBA" id="ARBA00000085"/>
    </source>
</evidence>
<dbReference type="InterPro" id="IPR050398">
    <property type="entry name" value="HssS/ArlS-like"/>
</dbReference>
<dbReference type="CDD" id="cd06225">
    <property type="entry name" value="HAMP"/>
    <property type="match status" value="1"/>
</dbReference>
<dbReference type="GO" id="GO:0000155">
    <property type="term" value="F:phosphorelay sensor kinase activity"/>
    <property type="evidence" value="ECO:0007669"/>
    <property type="project" value="InterPro"/>
</dbReference>
<dbReference type="EMBL" id="FQXR01000005">
    <property type="protein sequence ID" value="SHH84642.1"/>
    <property type="molecule type" value="Genomic_DNA"/>
</dbReference>
<dbReference type="GO" id="GO:0005524">
    <property type="term" value="F:ATP binding"/>
    <property type="evidence" value="ECO:0007669"/>
    <property type="project" value="UniProtKB-KW"/>
</dbReference>
<keyword evidence="8" id="KW-0547">Nucleotide-binding</keyword>
<keyword evidence="12" id="KW-0902">Two-component regulatory system</keyword>
<feature type="transmembrane region" description="Helical" evidence="14">
    <location>
        <begin position="12"/>
        <end position="33"/>
    </location>
</feature>
<keyword evidence="10" id="KW-0067">ATP-binding</keyword>
<dbReference type="Gene3D" id="1.10.287.130">
    <property type="match status" value="1"/>
</dbReference>
<dbReference type="SUPFAM" id="SSF47384">
    <property type="entry name" value="Homodimeric domain of signal transducing histidine kinase"/>
    <property type="match status" value="1"/>
</dbReference>
<accession>A0A1M5WAX4</accession>
<evidence type="ECO:0000256" key="4">
    <source>
        <dbReference type="ARBA" id="ARBA00022475"/>
    </source>
</evidence>
<dbReference type="GO" id="GO:0005886">
    <property type="term" value="C:plasma membrane"/>
    <property type="evidence" value="ECO:0007669"/>
    <property type="project" value="UniProtKB-SubCell"/>
</dbReference>
<dbReference type="InterPro" id="IPR003594">
    <property type="entry name" value="HATPase_dom"/>
</dbReference>
<evidence type="ECO:0000256" key="9">
    <source>
        <dbReference type="ARBA" id="ARBA00022777"/>
    </source>
</evidence>
<evidence type="ECO:0000256" key="10">
    <source>
        <dbReference type="ARBA" id="ARBA00022840"/>
    </source>
</evidence>
<keyword evidence="7 14" id="KW-0812">Transmembrane</keyword>
<comment type="catalytic activity">
    <reaction evidence="1">
        <text>ATP + protein L-histidine = ADP + protein N-phospho-L-histidine.</text>
        <dbReference type="EC" id="2.7.13.3"/>
    </reaction>
</comment>
<dbReference type="Gene3D" id="3.30.565.10">
    <property type="entry name" value="Histidine kinase-like ATPase, C-terminal domain"/>
    <property type="match status" value="1"/>
</dbReference>
<dbReference type="PROSITE" id="PS50109">
    <property type="entry name" value="HIS_KIN"/>
    <property type="match status" value="1"/>
</dbReference>
<dbReference type="STRING" id="1123281.SAMN02745180_01153"/>
<dbReference type="CDD" id="cd00082">
    <property type="entry name" value="HisKA"/>
    <property type="match status" value="1"/>
</dbReference>
<feature type="domain" description="Histidine kinase" evidence="15">
    <location>
        <begin position="249"/>
        <end position="455"/>
    </location>
</feature>
<dbReference type="SUPFAM" id="SSF158472">
    <property type="entry name" value="HAMP domain-like"/>
    <property type="match status" value="1"/>
</dbReference>
<evidence type="ECO:0000313" key="17">
    <source>
        <dbReference type="EMBL" id="SHH84642.1"/>
    </source>
</evidence>
<dbReference type="Pfam" id="PF00512">
    <property type="entry name" value="HisKA"/>
    <property type="match status" value="1"/>
</dbReference>
<keyword evidence="5" id="KW-0597">Phosphoprotein</keyword>
<dbReference type="Pfam" id="PF00672">
    <property type="entry name" value="HAMP"/>
    <property type="match status" value="1"/>
</dbReference>
<dbReference type="PANTHER" id="PTHR45528:SF1">
    <property type="entry name" value="SENSOR HISTIDINE KINASE CPXA"/>
    <property type="match status" value="1"/>
</dbReference>
<reference evidence="17 18" key="1">
    <citation type="submission" date="2016-11" db="EMBL/GenBank/DDBJ databases">
        <authorList>
            <person name="Jaros S."/>
            <person name="Januszkiewicz K."/>
            <person name="Wedrychowicz H."/>
        </authorList>
    </citation>
    <scope>NUCLEOTIDE SEQUENCE [LARGE SCALE GENOMIC DNA]</scope>
    <source>
        <strain evidence="17 18">DSM 13106</strain>
    </source>
</reference>
<evidence type="ECO:0000256" key="8">
    <source>
        <dbReference type="ARBA" id="ARBA00022741"/>
    </source>
</evidence>
<evidence type="ECO:0000259" key="16">
    <source>
        <dbReference type="PROSITE" id="PS50885"/>
    </source>
</evidence>
<comment type="subcellular location">
    <subcellularLocation>
        <location evidence="2">Cell membrane</location>
        <topology evidence="2">Multi-pass membrane protein</topology>
    </subcellularLocation>
</comment>
<evidence type="ECO:0000256" key="3">
    <source>
        <dbReference type="ARBA" id="ARBA00012438"/>
    </source>
</evidence>
<dbReference type="AlphaFoldDB" id="A0A1M5WAX4"/>
<evidence type="ECO:0000256" key="14">
    <source>
        <dbReference type="SAM" id="Phobius"/>
    </source>
</evidence>
<dbReference type="PANTHER" id="PTHR45528">
    <property type="entry name" value="SENSOR HISTIDINE KINASE CPXA"/>
    <property type="match status" value="1"/>
</dbReference>
<evidence type="ECO:0000256" key="11">
    <source>
        <dbReference type="ARBA" id="ARBA00022989"/>
    </source>
</evidence>
<dbReference type="InterPro" id="IPR005467">
    <property type="entry name" value="His_kinase_dom"/>
</dbReference>
<proteinExistence type="predicted"/>
<evidence type="ECO:0000256" key="6">
    <source>
        <dbReference type="ARBA" id="ARBA00022679"/>
    </source>
</evidence>
<dbReference type="RefSeq" id="WP_199228882.1">
    <property type="nucleotide sequence ID" value="NZ_FQXR01000005.1"/>
</dbReference>
<dbReference type="PROSITE" id="PS50885">
    <property type="entry name" value="HAMP"/>
    <property type="match status" value="1"/>
</dbReference>
<dbReference type="InterPro" id="IPR036097">
    <property type="entry name" value="HisK_dim/P_sf"/>
</dbReference>
<dbReference type="EC" id="2.7.13.3" evidence="3"/>
<keyword evidence="13 14" id="KW-0472">Membrane</keyword>
<gene>
    <name evidence="17" type="ORF">SAMN02745180_01153</name>
</gene>
<organism evidence="17 18">
    <name type="scientific">Sporanaerobacter acetigenes DSM 13106</name>
    <dbReference type="NCBI Taxonomy" id="1123281"/>
    <lineage>
        <taxon>Bacteria</taxon>
        <taxon>Bacillati</taxon>
        <taxon>Bacillota</taxon>
        <taxon>Tissierellia</taxon>
        <taxon>Tissierellales</taxon>
        <taxon>Sporanaerobacteraceae</taxon>
        <taxon>Sporanaerobacter</taxon>
    </lineage>
</organism>
<keyword evidence="11 14" id="KW-1133">Transmembrane helix</keyword>
<dbReference type="Pfam" id="PF02518">
    <property type="entry name" value="HATPase_c"/>
    <property type="match status" value="1"/>
</dbReference>
<dbReference type="Proteomes" id="UP000184389">
    <property type="component" value="Unassembled WGS sequence"/>
</dbReference>